<evidence type="ECO:0000313" key="1">
    <source>
        <dbReference type="EMBL" id="PUA47202.1"/>
    </source>
</evidence>
<comment type="caution">
    <text evidence="1">The sequence shown here is derived from an EMBL/GenBank/DDBJ whole genome shotgun (WGS) entry which is preliminary data.</text>
</comment>
<gene>
    <name evidence="1" type="ORF">C5U62_04280</name>
</gene>
<protein>
    <submittedName>
        <fullName evidence="1">Uncharacterized protein</fullName>
    </submittedName>
</protein>
<reference evidence="1 2" key="1">
    <citation type="submission" date="2018-03" db="EMBL/GenBank/DDBJ databases">
        <title>Draft genome sequence of the plant growth promoting rhizobacterium Pseudomonas protegens strain BNJ-SS-45 isolated from wheat (Triticum aestivum) rhizosphere.</title>
        <authorList>
            <person name="Bajpai A."/>
            <person name="Shende K."/>
            <person name="Meena N."/>
            <person name="Upadhyayula S.R."/>
            <person name="Suravajhala P."/>
            <person name="Medicherla K.M."/>
            <person name="Johri B.N."/>
        </authorList>
    </citation>
    <scope>NUCLEOTIDE SEQUENCE [LARGE SCALE GENOMIC DNA]</scope>
    <source>
        <strain evidence="1 2">BNJ-SS-45</strain>
    </source>
</reference>
<accession>A0A2T6GSR8</accession>
<dbReference type="AlphaFoldDB" id="A0A2T6GSR8"/>
<name>A0A2T6GSR8_9PSED</name>
<organism evidence="1 2">
    <name type="scientific">Pseudomonas protegens</name>
    <dbReference type="NCBI Taxonomy" id="380021"/>
    <lineage>
        <taxon>Bacteria</taxon>
        <taxon>Pseudomonadati</taxon>
        <taxon>Pseudomonadota</taxon>
        <taxon>Gammaproteobacteria</taxon>
        <taxon>Pseudomonadales</taxon>
        <taxon>Pseudomonadaceae</taxon>
        <taxon>Pseudomonas</taxon>
    </lineage>
</organism>
<sequence>MATRTWPRPTSVELAVTAAAGAGLPVPASVTRVQDLRARAPASRFLRRQIAFFVAGVRESGLGLEGFFAGKRVPAMGVWFSCVSVFL</sequence>
<dbReference type="Proteomes" id="UP000244178">
    <property type="component" value="Unassembled WGS sequence"/>
</dbReference>
<dbReference type="EMBL" id="PYJM01000001">
    <property type="protein sequence ID" value="PUA47202.1"/>
    <property type="molecule type" value="Genomic_DNA"/>
</dbReference>
<evidence type="ECO:0000313" key="2">
    <source>
        <dbReference type="Proteomes" id="UP000244178"/>
    </source>
</evidence>
<proteinExistence type="predicted"/>